<reference evidence="1" key="1">
    <citation type="journal article" date="2011" name="Plant Physiol.">
        <title>Comprehensive sequence analysis of 24,783 barley full-length cDNAs derived from 12 clone libraries.</title>
        <authorList>
            <person name="Matsumoto T."/>
            <person name="Tanaka T."/>
            <person name="Sakai H."/>
            <person name="Amano N."/>
            <person name="Kanamori H."/>
            <person name="Kurita K."/>
            <person name="Kikuta A."/>
            <person name="Kamiya K."/>
            <person name="Yamamoto M."/>
            <person name="Ikawa H."/>
            <person name="Fujii N."/>
            <person name="Hori K."/>
            <person name="Itoh T."/>
            <person name="Sato K."/>
        </authorList>
    </citation>
    <scope>NUCLEOTIDE SEQUENCE</scope>
</reference>
<dbReference type="AlphaFoldDB" id="F2EJJ0"/>
<proteinExistence type="evidence at transcript level"/>
<organism evidence="1">
    <name type="scientific">Hordeum vulgare subsp. vulgare</name>
    <name type="common">Domesticated barley</name>
    <dbReference type="NCBI Taxonomy" id="112509"/>
    <lineage>
        <taxon>Eukaryota</taxon>
        <taxon>Viridiplantae</taxon>
        <taxon>Streptophyta</taxon>
        <taxon>Embryophyta</taxon>
        <taxon>Tracheophyta</taxon>
        <taxon>Spermatophyta</taxon>
        <taxon>Magnoliopsida</taxon>
        <taxon>Liliopsida</taxon>
        <taxon>Poales</taxon>
        <taxon>Poaceae</taxon>
        <taxon>BOP clade</taxon>
        <taxon>Pooideae</taxon>
        <taxon>Triticodae</taxon>
        <taxon>Triticeae</taxon>
        <taxon>Hordeinae</taxon>
        <taxon>Hordeum</taxon>
    </lineage>
</organism>
<evidence type="ECO:0000313" key="1">
    <source>
        <dbReference type="EMBL" id="BAK07512.1"/>
    </source>
</evidence>
<dbReference type="EMBL" id="AK376317">
    <property type="protein sequence ID" value="BAK07512.1"/>
    <property type="molecule type" value="mRNA"/>
</dbReference>
<sequence length="50" mass="5892">MSHNICRLNMCSCCDEPFTFVDRTSCISHLDHGCVKFYCWKRSHMAFDSK</sequence>
<accession>F2EJJ0</accession>
<protein>
    <submittedName>
        <fullName evidence="1">Predicted protein</fullName>
    </submittedName>
</protein>
<name>F2EJJ0_HORVV</name>